<reference evidence="2" key="1">
    <citation type="submission" date="2022-11" db="UniProtKB">
        <authorList>
            <consortium name="WormBaseParasite"/>
        </authorList>
    </citation>
    <scope>IDENTIFICATION</scope>
</reference>
<accession>A0A914R800</accession>
<organism evidence="1 2">
    <name type="scientific">Parascaris equorum</name>
    <name type="common">Equine roundworm</name>
    <dbReference type="NCBI Taxonomy" id="6256"/>
    <lineage>
        <taxon>Eukaryota</taxon>
        <taxon>Metazoa</taxon>
        <taxon>Ecdysozoa</taxon>
        <taxon>Nematoda</taxon>
        <taxon>Chromadorea</taxon>
        <taxon>Rhabditida</taxon>
        <taxon>Spirurina</taxon>
        <taxon>Ascaridomorpha</taxon>
        <taxon>Ascaridoidea</taxon>
        <taxon>Ascarididae</taxon>
        <taxon>Parascaris</taxon>
    </lineage>
</organism>
<evidence type="ECO:0000313" key="1">
    <source>
        <dbReference type="Proteomes" id="UP000887564"/>
    </source>
</evidence>
<sequence>MLAEKLVKYYADLLTEFVEVKLEESVPFPFSS</sequence>
<evidence type="ECO:0000313" key="2">
    <source>
        <dbReference type="WBParaSite" id="PEQ_0000238801-mRNA-1"/>
    </source>
</evidence>
<dbReference type="AlphaFoldDB" id="A0A914R800"/>
<name>A0A914R800_PAREQ</name>
<protein>
    <submittedName>
        <fullName evidence="2">Uncharacterized protein</fullName>
    </submittedName>
</protein>
<dbReference type="WBParaSite" id="PEQ_0000238801-mRNA-1">
    <property type="protein sequence ID" value="PEQ_0000238801-mRNA-1"/>
    <property type="gene ID" value="PEQ_0000238801"/>
</dbReference>
<dbReference type="Proteomes" id="UP000887564">
    <property type="component" value="Unplaced"/>
</dbReference>
<keyword evidence="1" id="KW-1185">Reference proteome</keyword>
<proteinExistence type="predicted"/>